<dbReference type="EMBL" id="CBXV010000004">
    <property type="protein sequence ID" value="CDM65173.1"/>
    <property type="molecule type" value="Genomic_DNA"/>
</dbReference>
<evidence type="ECO:0000256" key="2">
    <source>
        <dbReference type="ARBA" id="ARBA00022692"/>
    </source>
</evidence>
<dbReference type="RefSeq" id="WP_041975209.1">
    <property type="nucleotide sequence ID" value="NZ_CBXV010000004.1"/>
</dbReference>
<keyword evidence="8" id="KW-1185">Reference proteome</keyword>
<comment type="subcellular location">
    <subcellularLocation>
        <location evidence="1">Membrane</location>
        <topology evidence="1">Multi-pass membrane protein</topology>
    </subcellularLocation>
</comment>
<feature type="transmembrane region" description="Helical" evidence="5">
    <location>
        <begin position="379"/>
        <end position="397"/>
    </location>
</feature>
<feature type="transmembrane region" description="Helical" evidence="5">
    <location>
        <begin position="347"/>
        <end position="367"/>
    </location>
</feature>
<feature type="transmembrane region" description="Helical" evidence="5">
    <location>
        <begin position="249"/>
        <end position="271"/>
    </location>
</feature>
<dbReference type="GO" id="GO:0016874">
    <property type="term" value="F:ligase activity"/>
    <property type="evidence" value="ECO:0007669"/>
    <property type="project" value="UniProtKB-KW"/>
</dbReference>
<feature type="domain" description="O-antigen ligase-related" evidence="6">
    <location>
        <begin position="205"/>
        <end position="358"/>
    </location>
</feature>
<protein>
    <submittedName>
        <fullName evidence="7">Lipid A core-O-antigen ligase-like enyme</fullName>
    </submittedName>
</protein>
<dbReference type="Proteomes" id="UP000031518">
    <property type="component" value="Unassembled WGS sequence"/>
</dbReference>
<dbReference type="PANTHER" id="PTHR37422">
    <property type="entry name" value="TEICHURONIC ACID BIOSYNTHESIS PROTEIN TUAE"/>
    <property type="match status" value="1"/>
</dbReference>
<feature type="transmembrane region" description="Helical" evidence="5">
    <location>
        <begin position="403"/>
        <end position="423"/>
    </location>
</feature>
<gene>
    <name evidence="7" type="ORF">PYK22_01171</name>
</gene>
<reference evidence="7 8" key="2">
    <citation type="submission" date="2015-01" db="EMBL/GenBank/DDBJ databases">
        <title>Complete genome sequence of Pyrinomonas methylaliphatogenes type strain K22T.</title>
        <authorList>
            <person name="Lee K.C.Y."/>
            <person name="Power J.F."/>
            <person name="Dunfield P.F."/>
            <person name="Morgan X.C."/>
            <person name="Huttenhower C."/>
            <person name="Stott M.B."/>
        </authorList>
    </citation>
    <scope>NUCLEOTIDE SEQUENCE [LARGE SCALE GENOMIC DNA]</scope>
    <source>
        <strain evidence="7 8">K22</strain>
    </source>
</reference>
<feature type="transmembrane region" description="Helical" evidence="5">
    <location>
        <begin position="175"/>
        <end position="193"/>
    </location>
</feature>
<reference evidence="7 8" key="1">
    <citation type="submission" date="2013-12" db="EMBL/GenBank/DDBJ databases">
        <authorList>
            <person name="Stott M."/>
        </authorList>
    </citation>
    <scope>NUCLEOTIDE SEQUENCE [LARGE SCALE GENOMIC DNA]</scope>
    <source>
        <strain evidence="7 8">K22</strain>
    </source>
</reference>
<sequence>MFRLARDGEWPTGKRAIFWGALGLILFASIPYGTVGTWWEAAFECAAFALGLLWLIEGYVRGTWRLRGMDLLLPLVGGVVLACVQCFTGRSADPYGTWLIFLKLAALTLVFASLLACMDSLGRLRLAIHFIIALGVGTALFGIARQVAQHQAQGFLLPLLKPDVGYAQFINRDHFAFLMEMVFGLLLGLLFGRAMAPHRMLVYLAAALLVWASLVFSNSRGGIIISFLQLSSALVIRDRLGAPIKGRAFFGRVLLAVSLLAVMMIGVVWLGGERLLVRLESEPLARELGDGVDKVRRLGIWRATCELIADHPLLGVGFGGYWTAIPRYYRYSGEWELYQAHNDYLELLASGGVVGALLGVWFFAALVRRARIAFASSDRFRRAVCFGASLGIFGALIHSAVDYGLHITINALVFLLLATIVAVEIDSPSERWHGKCTEELSLVSSS</sequence>
<dbReference type="InterPro" id="IPR007016">
    <property type="entry name" value="O-antigen_ligase-rel_domated"/>
</dbReference>
<feature type="transmembrane region" description="Helical" evidence="5">
    <location>
        <begin position="98"/>
        <end position="117"/>
    </location>
</feature>
<keyword evidence="7" id="KW-0436">Ligase</keyword>
<keyword evidence="2 5" id="KW-0812">Transmembrane</keyword>
<evidence type="ECO:0000313" key="7">
    <source>
        <dbReference type="EMBL" id="CDM65173.1"/>
    </source>
</evidence>
<evidence type="ECO:0000313" key="8">
    <source>
        <dbReference type="Proteomes" id="UP000031518"/>
    </source>
</evidence>
<feature type="transmembrane region" description="Helical" evidence="5">
    <location>
        <begin position="200"/>
        <end position="216"/>
    </location>
</feature>
<dbReference type="PANTHER" id="PTHR37422:SF23">
    <property type="entry name" value="TEICHURONIC ACID BIOSYNTHESIS PROTEIN TUAE"/>
    <property type="match status" value="1"/>
</dbReference>
<evidence type="ECO:0000256" key="1">
    <source>
        <dbReference type="ARBA" id="ARBA00004141"/>
    </source>
</evidence>
<proteinExistence type="predicted"/>
<feature type="transmembrane region" description="Helical" evidence="5">
    <location>
        <begin position="16"/>
        <end position="35"/>
    </location>
</feature>
<dbReference type="Pfam" id="PF04932">
    <property type="entry name" value="Wzy_C"/>
    <property type="match status" value="1"/>
</dbReference>
<organism evidence="7 8">
    <name type="scientific">Pyrinomonas methylaliphatogenes</name>
    <dbReference type="NCBI Taxonomy" id="454194"/>
    <lineage>
        <taxon>Bacteria</taxon>
        <taxon>Pseudomonadati</taxon>
        <taxon>Acidobacteriota</taxon>
        <taxon>Blastocatellia</taxon>
        <taxon>Blastocatellales</taxon>
        <taxon>Pyrinomonadaceae</taxon>
        <taxon>Pyrinomonas</taxon>
    </lineage>
</organism>
<name>A0A0B6WV56_9BACT</name>
<evidence type="ECO:0000256" key="3">
    <source>
        <dbReference type="ARBA" id="ARBA00022989"/>
    </source>
</evidence>
<dbReference type="InterPro" id="IPR051533">
    <property type="entry name" value="WaaL-like"/>
</dbReference>
<dbReference type="STRING" id="454194.PYK22_01171"/>
<keyword evidence="4 5" id="KW-0472">Membrane</keyword>
<feature type="transmembrane region" description="Helical" evidence="5">
    <location>
        <begin position="72"/>
        <end position="92"/>
    </location>
</feature>
<dbReference type="GO" id="GO:0016020">
    <property type="term" value="C:membrane"/>
    <property type="evidence" value="ECO:0007669"/>
    <property type="project" value="UniProtKB-SubCell"/>
</dbReference>
<feature type="transmembrane region" description="Helical" evidence="5">
    <location>
        <begin position="41"/>
        <end position="60"/>
    </location>
</feature>
<evidence type="ECO:0000256" key="4">
    <source>
        <dbReference type="ARBA" id="ARBA00023136"/>
    </source>
</evidence>
<feature type="transmembrane region" description="Helical" evidence="5">
    <location>
        <begin position="124"/>
        <end position="144"/>
    </location>
</feature>
<keyword evidence="3 5" id="KW-1133">Transmembrane helix</keyword>
<dbReference type="OrthoDB" id="5469233at2"/>
<accession>A0A0B6WV56</accession>
<evidence type="ECO:0000256" key="5">
    <source>
        <dbReference type="SAM" id="Phobius"/>
    </source>
</evidence>
<evidence type="ECO:0000259" key="6">
    <source>
        <dbReference type="Pfam" id="PF04932"/>
    </source>
</evidence>
<dbReference type="AlphaFoldDB" id="A0A0B6WV56"/>